<evidence type="ECO:0000256" key="4">
    <source>
        <dbReference type="ARBA" id="ARBA00022989"/>
    </source>
</evidence>
<proteinExistence type="inferred from homology"/>
<keyword evidence="8" id="KW-1185">Reference proteome</keyword>
<dbReference type="InterPro" id="IPR023353">
    <property type="entry name" value="LemA-like_dom_sf"/>
</dbReference>
<dbReference type="PANTHER" id="PTHR34478">
    <property type="entry name" value="PROTEIN LEMA"/>
    <property type="match status" value="1"/>
</dbReference>
<evidence type="ECO:0000256" key="5">
    <source>
        <dbReference type="ARBA" id="ARBA00023136"/>
    </source>
</evidence>
<comment type="subcellular location">
    <subcellularLocation>
        <location evidence="1">Membrane</location>
        <topology evidence="1">Single-pass membrane protein</topology>
    </subcellularLocation>
</comment>
<dbReference type="RefSeq" id="WP_205107248.1">
    <property type="nucleotide sequence ID" value="NZ_CAWUJD010000001.1"/>
</dbReference>
<dbReference type="Pfam" id="PF04011">
    <property type="entry name" value="LemA"/>
    <property type="match status" value="1"/>
</dbReference>
<gene>
    <name evidence="7" type="ORF">H6B30_01600</name>
</gene>
<dbReference type="PANTHER" id="PTHR34478:SF2">
    <property type="entry name" value="MEMBRANE PROTEIN"/>
    <property type="match status" value="1"/>
</dbReference>
<keyword evidence="4 6" id="KW-1133">Transmembrane helix</keyword>
<evidence type="ECO:0000256" key="3">
    <source>
        <dbReference type="ARBA" id="ARBA00022692"/>
    </source>
</evidence>
<evidence type="ECO:0000313" key="7">
    <source>
        <dbReference type="EMBL" id="MBM6660458.1"/>
    </source>
</evidence>
<dbReference type="AlphaFoldDB" id="A0A939B0A4"/>
<comment type="caution">
    <text evidence="7">The sequence shown here is derived from an EMBL/GenBank/DDBJ whole genome shotgun (WGS) entry which is preliminary data.</text>
</comment>
<evidence type="ECO:0000256" key="6">
    <source>
        <dbReference type="SAM" id="Phobius"/>
    </source>
</evidence>
<reference evidence="7 8" key="1">
    <citation type="journal article" date="2021" name="Sci. Rep.">
        <title>The distribution of antibiotic resistance genes in chicken gut microbiota commensals.</title>
        <authorList>
            <person name="Juricova H."/>
            <person name="Matiasovicova J."/>
            <person name="Kubasova T."/>
            <person name="Cejkova D."/>
            <person name="Rychlik I."/>
        </authorList>
    </citation>
    <scope>NUCLEOTIDE SEQUENCE [LARGE SCALE GENOMIC DNA]</scope>
    <source>
        <strain evidence="7 8">An819</strain>
    </source>
</reference>
<name>A0A939B0A4_9BACT</name>
<dbReference type="GO" id="GO:0016020">
    <property type="term" value="C:membrane"/>
    <property type="evidence" value="ECO:0007669"/>
    <property type="project" value="UniProtKB-SubCell"/>
</dbReference>
<comment type="similarity">
    <text evidence="2">Belongs to the LemA family.</text>
</comment>
<dbReference type="Gene3D" id="1.20.1440.20">
    <property type="entry name" value="LemA-like domain"/>
    <property type="match status" value="1"/>
</dbReference>
<dbReference type="SUPFAM" id="SSF140478">
    <property type="entry name" value="LemA-like"/>
    <property type="match status" value="1"/>
</dbReference>
<feature type="transmembrane region" description="Helical" evidence="6">
    <location>
        <begin position="7"/>
        <end position="27"/>
    </location>
</feature>
<evidence type="ECO:0000313" key="8">
    <source>
        <dbReference type="Proteomes" id="UP000764045"/>
    </source>
</evidence>
<protein>
    <submittedName>
        <fullName evidence="7">LemA family protein</fullName>
    </submittedName>
</protein>
<accession>A0A939B0A4</accession>
<dbReference type="InterPro" id="IPR007156">
    <property type="entry name" value="MamQ_LemA"/>
</dbReference>
<sequence>MNVKKHLGWIIAGAVVVILLLWCVTGYNGLVSMDEQVAGKWANVETQYQRRADLIPNLVNTVKGYATHEQETLEGVIEARSKATQIKVDASELTPERLAQFQRAQGELTAALGKLLAIREQYPDLKANQNFLELQSQLEGTENRITVARKDFNDAAKAYNVAIRRFPKNILAGLFGFDKKSYFEAESGAEKAPEVKF</sequence>
<dbReference type="Proteomes" id="UP000764045">
    <property type="component" value="Unassembled WGS sequence"/>
</dbReference>
<dbReference type="EMBL" id="JACJJL010000002">
    <property type="protein sequence ID" value="MBM6660458.1"/>
    <property type="molecule type" value="Genomic_DNA"/>
</dbReference>
<evidence type="ECO:0000256" key="2">
    <source>
        <dbReference type="ARBA" id="ARBA00008854"/>
    </source>
</evidence>
<organism evidence="7 8">
    <name type="scientific">Marseilla massiliensis</name>
    <dbReference type="NCBI Taxonomy" id="1841864"/>
    <lineage>
        <taxon>Bacteria</taxon>
        <taxon>Pseudomonadati</taxon>
        <taxon>Bacteroidota</taxon>
        <taxon>Bacteroidia</taxon>
        <taxon>Bacteroidales</taxon>
        <taxon>Prevotellaceae</taxon>
        <taxon>Marseilla</taxon>
    </lineage>
</organism>
<keyword evidence="3 6" id="KW-0812">Transmembrane</keyword>
<evidence type="ECO:0000256" key="1">
    <source>
        <dbReference type="ARBA" id="ARBA00004167"/>
    </source>
</evidence>
<keyword evidence="5 6" id="KW-0472">Membrane</keyword>